<dbReference type="InterPro" id="IPR029044">
    <property type="entry name" value="Nucleotide-diphossugar_trans"/>
</dbReference>
<name>A0ABT2I164_9SPHN</name>
<dbReference type="Gene3D" id="3.90.550.10">
    <property type="entry name" value="Spore Coat Polysaccharide Biosynthesis Protein SpsA, Chain A"/>
    <property type="match status" value="1"/>
</dbReference>
<dbReference type="Proteomes" id="UP001165583">
    <property type="component" value="Unassembled WGS sequence"/>
</dbReference>
<gene>
    <name evidence="3" type="ORF">NZK81_02435</name>
</gene>
<proteinExistence type="predicted"/>
<dbReference type="Pfam" id="PF00535">
    <property type="entry name" value="Glycos_transf_2"/>
    <property type="match status" value="1"/>
</dbReference>
<dbReference type="InterPro" id="IPR050834">
    <property type="entry name" value="Glycosyltransf_2"/>
</dbReference>
<feature type="region of interest" description="Disordered" evidence="1">
    <location>
        <begin position="299"/>
        <end position="332"/>
    </location>
</feature>
<feature type="domain" description="Glycosyltransferase 2-like" evidence="2">
    <location>
        <begin position="6"/>
        <end position="124"/>
    </location>
</feature>
<dbReference type="EMBL" id="JANZXA010000001">
    <property type="protein sequence ID" value="MCT2398398.1"/>
    <property type="molecule type" value="Genomic_DNA"/>
</dbReference>
<dbReference type="InterPro" id="IPR001173">
    <property type="entry name" value="Glyco_trans_2-like"/>
</dbReference>
<reference evidence="3" key="1">
    <citation type="submission" date="2022-09" db="EMBL/GenBank/DDBJ databases">
        <title>Novosphingobium sp. Nov., a polycyclic aromatic hydrocarbon-degrading bacterium isolated form mangrove sediments in HongKong.</title>
        <authorList>
            <person name="Hu Z."/>
        </authorList>
    </citation>
    <scope>NUCLEOTIDE SEQUENCE</scope>
    <source>
        <strain evidence="3">HK4-1</strain>
    </source>
</reference>
<organism evidence="3 4">
    <name type="scientific">Novosphingobium mangrovi</name>
    <name type="common">ex Huang et al. 2023</name>
    <dbReference type="NCBI Taxonomy" id="2976432"/>
    <lineage>
        <taxon>Bacteria</taxon>
        <taxon>Pseudomonadati</taxon>
        <taxon>Pseudomonadota</taxon>
        <taxon>Alphaproteobacteria</taxon>
        <taxon>Sphingomonadales</taxon>
        <taxon>Sphingomonadaceae</taxon>
        <taxon>Novosphingobium</taxon>
    </lineage>
</organism>
<evidence type="ECO:0000313" key="4">
    <source>
        <dbReference type="Proteomes" id="UP001165583"/>
    </source>
</evidence>
<protein>
    <submittedName>
        <fullName evidence="3">Glycosyltransferase family 2 protein</fullName>
    </submittedName>
</protein>
<dbReference type="CDD" id="cd00761">
    <property type="entry name" value="Glyco_tranf_GTA_type"/>
    <property type="match status" value="1"/>
</dbReference>
<accession>A0ABT2I164</accession>
<dbReference type="PANTHER" id="PTHR43685">
    <property type="entry name" value="GLYCOSYLTRANSFERASE"/>
    <property type="match status" value="1"/>
</dbReference>
<sequence>MNPAITVVIPVYNAEQTIMRTLSSIQAQTVGDLEIRVVDDGSQDATAAIVEGVRAQDSRVVCLRQANAGVAAARNTGMEGARGRFTAFCDGDDIWHPQKLERQIAALEADPGAGLCYSWYRRIDAHDCVLPVSPAPRIEGAVLYRHLEWNFISNGSTVLVPTPLARRTGFEPALRDAGNQGCEDYLFQLRIAQAHRFVCVPAYLVGYRMNAQSMSRGVDRMIRSHLQTYAIMEESLPADRAVAKILARRRAKLLVELFRNRVRRADLPAAVAALAGALRAAPRLVPGFVMEELREGMARSGRARTDAGDNVPPPLRPFQDFGPEEPDGSWRSRRSPAYLAWLGELDAAQQPAAVPV</sequence>
<dbReference type="SUPFAM" id="SSF53448">
    <property type="entry name" value="Nucleotide-diphospho-sugar transferases"/>
    <property type="match status" value="1"/>
</dbReference>
<keyword evidence="4" id="KW-1185">Reference proteome</keyword>
<evidence type="ECO:0000256" key="1">
    <source>
        <dbReference type="SAM" id="MobiDB-lite"/>
    </source>
</evidence>
<comment type="caution">
    <text evidence="3">The sequence shown here is derived from an EMBL/GenBank/DDBJ whole genome shotgun (WGS) entry which is preliminary data.</text>
</comment>
<evidence type="ECO:0000313" key="3">
    <source>
        <dbReference type="EMBL" id="MCT2398398.1"/>
    </source>
</evidence>
<dbReference type="PANTHER" id="PTHR43685:SF2">
    <property type="entry name" value="GLYCOSYLTRANSFERASE 2-LIKE DOMAIN-CONTAINING PROTEIN"/>
    <property type="match status" value="1"/>
</dbReference>
<dbReference type="RefSeq" id="WP_260043531.1">
    <property type="nucleotide sequence ID" value="NZ_JANZXA010000001.1"/>
</dbReference>
<evidence type="ECO:0000259" key="2">
    <source>
        <dbReference type="Pfam" id="PF00535"/>
    </source>
</evidence>